<dbReference type="AlphaFoldDB" id="A0A392U5W8"/>
<keyword evidence="2" id="KW-1185">Reference proteome</keyword>
<name>A0A392U5W8_9FABA</name>
<evidence type="ECO:0000313" key="1">
    <source>
        <dbReference type="EMBL" id="MCI68448.1"/>
    </source>
</evidence>
<proteinExistence type="predicted"/>
<dbReference type="Proteomes" id="UP000265520">
    <property type="component" value="Unassembled WGS sequence"/>
</dbReference>
<evidence type="ECO:0000313" key="2">
    <source>
        <dbReference type="Proteomes" id="UP000265520"/>
    </source>
</evidence>
<sequence>MGVGATRRQSFRKQFFGSGHCATRSPGWRNARCGVQ</sequence>
<feature type="non-terminal residue" evidence="1">
    <location>
        <position position="36"/>
    </location>
</feature>
<organism evidence="1 2">
    <name type="scientific">Trifolium medium</name>
    <dbReference type="NCBI Taxonomy" id="97028"/>
    <lineage>
        <taxon>Eukaryota</taxon>
        <taxon>Viridiplantae</taxon>
        <taxon>Streptophyta</taxon>
        <taxon>Embryophyta</taxon>
        <taxon>Tracheophyta</taxon>
        <taxon>Spermatophyta</taxon>
        <taxon>Magnoliopsida</taxon>
        <taxon>eudicotyledons</taxon>
        <taxon>Gunneridae</taxon>
        <taxon>Pentapetalae</taxon>
        <taxon>rosids</taxon>
        <taxon>fabids</taxon>
        <taxon>Fabales</taxon>
        <taxon>Fabaceae</taxon>
        <taxon>Papilionoideae</taxon>
        <taxon>50 kb inversion clade</taxon>
        <taxon>NPAAA clade</taxon>
        <taxon>Hologalegina</taxon>
        <taxon>IRL clade</taxon>
        <taxon>Trifolieae</taxon>
        <taxon>Trifolium</taxon>
    </lineage>
</organism>
<accession>A0A392U5W8</accession>
<reference evidence="1 2" key="1">
    <citation type="journal article" date="2018" name="Front. Plant Sci.">
        <title>Red Clover (Trifolium pratense) and Zigzag Clover (T. medium) - A Picture of Genomic Similarities and Differences.</title>
        <authorList>
            <person name="Dluhosova J."/>
            <person name="Istvanek J."/>
            <person name="Nedelnik J."/>
            <person name="Repkova J."/>
        </authorList>
    </citation>
    <scope>NUCLEOTIDE SEQUENCE [LARGE SCALE GENOMIC DNA]</scope>
    <source>
        <strain evidence="2">cv. 10/8</strain>
        <tissue evidence="1">Leaf</tissue>
    </source>
</reference>
<comment type="caution">
    <text evidence="1">The sequence shown here is derived from an EMBL/GenBank/DDBJ whole genome shotgun (WGS) entry which is preliminary data.</text>
</comment>
<protein>
    <submittedName>
        <fullName evidence="1">Uncharacterized protein</fullName>
    </submittedName>
</protein>
<dbReference type="EMBL" id="LXQA010736632">
    <property type="protein sequence ID" value="MCI68448.1"/>
    <property type="molecule type" value="Genomic_DNA"/>
</dbReference>